<comment type="similarity">
    <text evidence="1">Belongs to the TRAFAC class TrmE-Era-EngA-EngB-Septin-like GTPase superfamily. AIG1/Toc34/Toc159-like paraseptin GTPase family. IAN subfamily.</text>
</comment>
<dbReference type="PANTHER" id="PTHR31594:SF16">
    <property type="entry name" value="SI:CH211-281L24.3"/>
    <property type="match status" value="1"/>
</dbReference>
<dbReference type="Proteomes" id="UP001166052">
    <property type="component" value="Unassembled WGS sequence"/>
</dbReference>
<evidence type="ECO:0000256" key="1">
    <source>
        <dbReference type="ARBA" id="ARBA00008535"/>
    </source>
</evidence>
<dbReference type="Pfam" id="PF21109">
    <property type="entry name" value="Stonustoxin_helical"/>
    <property type="match status" value="1"/>
</dbReference>
<reference evidence="4" key="1">
    <citation type="journal article" date="2021" name="Cell">
        <title>Tracing the genetic footprints of vertebrate landing in non-teleost ray-finned fishes.</title>
        <authorList>
            <person name="Bi X."/>
            <person name="Wang K."/>
            <person name="Yang L."/>
            <person name="Pan H."/>
            <person name="Jiang H."/>
            <person name="Wei Q."/>
            <person name="Fang M."/>
            <person name="Yu H."/>
            <person name="Zhu C."/>
            <person name="Cai Y."/>
            <person name="He Y."/>
            <person name="Gan X."/>
            <person name="Zeng H."/>
            <person name="Yu D."/>
            <person name="Zhu Y."/>
            <person name="Jiang H."/>
            <person name="Qiu Q."/>
            <person name="Yang H."/>
            <person name="Zhang Y.E."/>
            <person name="Wang W."/>
            <person name="Zhu M."/>
            <person name="He S."/>
            <person name="Zhang G."/>
        </authorList>
    </citation>
    <scope>NUCLEOTIDE SEQUENCE</scope>
    <source>
        <strain evidence="4">Bchr_001</strain>
    </source>
</reference>
<dbReference type="Gene3D" id="3.40.50.300">
    <property type="entry name" value="P-loop containing nucleotide triphosphate hydrolases"/>
    <property type="match status" value="1"/>
</dbReference>
<accession>A0ABS2Z131</accession>
<feature type="domain" description="Fibronectin type-III" evidence="3">
    <location>
        <begin position="518"/>
        <end position="611"/>
    </location>
</feature>
<dbReference type="Pfam" id="PF18078">
    <property type="entry name" value="Thioredoxin_11"/>
    <property type="match status" value="1"/>
</dbReference>
<dbReference type="SUPFAM" id="SSF49265">
    <property type="entry name" value="Fibronectin type III"/>
    <property type="match status" value="1"/>
</dbReference>
<dbReference type="PANTHER" id="PTHR31594">
    <property type="entry name" value="AIG1-TYPE G DOMAIN-CONTAINING PROTEIN"/>
    <property type="match status" value="1"/>
</dbReference>
<dbReference type="CDD" id="cd00882">
    <property type="entry name" value="Ras_like_GTPase"/>
    <property type="match status" value="1"/>
</dbReference>
<feature type="non-terminal residue" evidence="4">
    <location>
        <position position="1095"/>
    </location>
</feature>
<dbReference type="InterPro" id="IPR048997">
    <property type="entry name" value="Stonustoxin-like_helical"/>
</dbReference>
<evidence type="ECO:0000259" key="3">
    <source>
        <dbReference type="PROSITE" id="PS50853"/>
    </source>
</evidence>
<dbReference type="PROSITE" id="PS50853">
    <property type="entry name" value="FN3"/>
    <property type="match status" value="2"/>
</dbReference>
<dbReference type="InterPro" id="IPR003961">
    <property type="entry name" value="FN3_dom"/>
</dbReference>
<keyword evidence="5" id="KW-1185">Reference proteome</keyword>
<dbReference type="SMART" id="SM00060">
    <property type="entry name" value="FN3"/>
    <property type="match status" value="2"/>
</dbReference>
<dbReference type="Gene3D" id="2.60.40.10">
    <property type="entry name" value="Immunoglobulins"/>
    <property type="match status" value="2"/>
</dbReference>
<dbReference type="InterPro" id="IPR036116">
    <property type="entry name" value="FN3_sf"/>
</dbReference>
<dbReference type="InterPro" id="IPR040581">
    <property type="entry name" value="Thioredoxin_11"/>
</dbReference>
<gene>
    <name evidence="4" type="primary">Stxa_24</name>
    <name evidence="4" type="ORF">GTO92_0006166</name>
</gene>
<dbReference type="Pfam" id="PF04548">
    <property type="entry name" value="AIG1"/>
    <property type="match status" value="1"/>
</dbReference>
<dbReference type="SUPFAM" id="SSF52540">
    <property type="entry name" value="P-loop containing nucleoside triphosphate hydrolases"/>
    <property type="match status" value="1"/>
</dbReference>
<dbReference type="InterPro" id="IPR027417">
    <property type="entry name" value="P-loop_NTPase"/>
</dbReference>
<dbReference type="Pfam" id="PF00041">
    <property type="entry name" value="fn3"/>
    <property type="match status" value="2"/>
</dbReference>
<feature type="domain" description="Fibronectin type-III" evidence="3">
    <location>
        <begin position="613"/>
        <end position="711"/>
    </location>
</feature>
<protein>
    <submittedName>
        <fullName evidence="4">STXA protein</fullName>
    </submittedName>
</protein>
<comment type="caution">
    <text evidence="4">The sequence shown here is derived from an EMBL/GenBank/DDBJ whole genome shotgun (WGS) entry which is preliminary data.</text>
</comment>
<dbReference type="CDD" id="cd00063">
    <property type="entry name" value="FN3"/>
    <property type="match status" value="2"/>
</dbReference>
<dbReference type="InterPro" id="IPR013783">
    <property type="entry name" value="Ig-like_fold"/>
</dbReference>
<dbReference type="InterPro" id="IPR006703">
    <property type="entry name" value="G_AIG1"/>
</dbReference>
<dbReference type="Pfam" id="PF24674">
    <property type="entry name" value="MACPF_SNTX"/>
    <property type="match status" value="1"/>
</dbReference>
<evidence type="ECO:0000313" key="5">
    <source>
        <dbReference type="Proteomes" id="UP001166052"/>
    </source>
</evidence>
<evidence type="ECO:0000313" key="4">
    <source>
        <dbReference type="EMBL" id="MBN3292745.1"/>
    </source>
</evidence>
<dbReference type="EMBL" id="JAAWVN010018037">
    <property type="protein sequence ID" value="MBN3292745.1"/>
    <property type="molecule type" value="Genomic_DNA"/>
</dbReference>
<name>A0ABS2Z131_POLSE</name>
<dbReference type="InterPro" id="IPR052090">
    <property type="entry name" value="Cytolytic_pore-forming_toxin"/>
</dbReference>
<keyword evidence="2" id="KW-0547">Nucleotide-binding</keyword>
<feature type="non-terminal residue" evidence="4">
    <location>
        <position position="1"/>
    </location>
</feature>
<proteinExistence type="inferred from homology"/>
<dbReference type="InterPro" id="IPR056072">
    <property type="entry name" value="SNTX_MACPF/CDC-like_dom"/>
</dbReference>
<organism evidence="4 5">
    <name type="scientific">Polypterus senegalus</name>
    <name type="common">Senegal bichir</name>
    <dbReference type="NCBI Taxonomy" id="55291"/>
    <lineage>
        <taxon>Eukaryota</taxon>
        <taxon>Metazoa</taxon>
        <taxon>Chordata</taxon>
        <taxon>Craniata</taxon>
        <taxon>Vertebrata</taxon>
        <taxon>Euteleostomi</taxon>
        <taxon>Actinopterygii</taxon>
        <taxon>Polypteriformes</taxon>
        <taxon>Polypteridae</taxon>
        <taxon>Polypterus</taxon>
    </lineage>
</organism>
<evidence type="ECO:0000256" key="2">
    <source>
        <dbReference type="ARBA" id="ARBA00022741"/>
    </source>
</evidence>
<sequence length="1095" mass="122928">MSSGENSVMKIAALGRPFQLGMLYDSRKDSLIPAMSLWDLESLKQDIATQSQRNSEFHIIASDSLEDKSSALNVEASLKASFLGGLVEVEGSAKYLKDNKTSKRQARVTLQYKTTTQFTQLTMNHLGRGNVQHPYVFEQGIATHVVTGILYGAQAFFLFDQETSHDESMQDIQGNLQVMIRKIPHIIKGEGSLKMTGAEQANIQKFTCQFYGDVALDSNPVSYEEAIKVYASLPQKIGPNGEHAIPMRVWLYPLILLDSKAAQIVHHISVGLVNQSQSILDEFSEIEMRCNDLMKDAAAIQFPDVQNKIRYFKKKCLEYKMIFQRNLTEILPAIRGGGKQETVLADLLKFKEESPFSYFRLSSWLDDKDKELSCLTGYMQKLKDIKMTSSEAELNREVLNQTSKYVVCFTFTSLKNKESYISTLKEFLSQPLMESGPHSVSSEILTNQEEKPWFSLHSVAEKMIQKAKLFSEVAAANKNNPDTAFIVASSENGSYPGASVYLYEQGIKKNENLQLPSIPGVPVVCEVTHESVTLKMSHPEAGCESVVHYRIEYTITGQDEWRSMDTSEKEDHFTVQGLSPNSVYVFRSRAVCIFGTTSPSNETGKVQTLPTSPPSQLSIITIDSNEIAARWEKPNVIGSEVNIQNYMIQYKKQRDLNNDQTKWTEVAENSTECVIRGLNPQTEYVIRVLADCRDKGRSAPSSELVVSTLDECKNISEKIRRQSKLVSKGPPDIYTISLKEFFVDKDANCRKCKFGKAHSKSRKTIMVLGATGAGKTTLINGMINYILGVKWEDGHRFKLIDEGSSKSQAESQTSTITAYEINYQDGFSIPYSITIIDTPGFGDTRGIKRDQLITEHIREFFSSSDGIDAIDAVCFVTQASLARLTHAQKYVFDAILSIFGKDIAENIQLLVTFADGQKPPVLEAISVSGVPCPKGKKGIPVHFKFNNSALFADNSLSKNASSDKDEESEDDDNFDKMFWKMGTKSLKQFFDSVIKLETKSLRLTKEVLKERKQLEAAVRGLQPQIQIGLSKMDQIQKLRQVLEKHEAEISTNKNYEIEFDINKPVQIQITTPGEFITNCANCHFTKSMRKLMEKN</sequence>